<dbReference type="PANTHER" id="PTHR46333">
    <property type="entry name" value="CYTOKINESIS PROTEIN 3"/>
    <property type="match status" value="1"/>
</dbReference>
<dbReference type="PANTHER" id="PTHR46333:SF2">
    <property type="entry name" value="CYTOKINESIS PROTEIN 3"/>
    <property type="match status" value="1"/>
</dbReference>
<dbReference type="OrthoDB" id="9788327at2"/>
<dbReference type="EMBL" id="LGBR01000001">
    <property type="protein sequence ID" value="KOY50940.1"/>
    <property type="molecule type" value="Genomic_DNA"/>
</dbReference>
<dbReference type="Proteomes" id="UP000037716">
    <property type="component" value="Unassembled WGS sequence"/>
</dbReference>
<dbReference type="InterPro" id="IPR052557">
    <property type="entry name" value="CAP/Cytokinesis_protein"/>
</dbReference>
<keyword evidence="5" id="KW-1185">Reference proteome</keyword>
<gene>
    <name evidence="2" type="ORF">I602_500</name>
    <name evidence="3" type="ORF">SAMN05444353_1285</name>
</gene>
<feature type="domain" description="Transglutaminase-like" evidence="1">
    <location>
        <begin position="105"/>
        <end position="172"/>
    </location>
</feature>
<dbReference type="RefSeq" id="WP_053973178.1">
    <property type="nucleotide sequence ID" value="NZ_FNUE01000001.1"/>
</dbReference>
<comment type="caution">
    <text evidence="2">The sequence shown here is derived from an EMBL/GenBank/DDBJ whole genome shotgun (WGS) entry which is preliminary data.</text>
</comment>
<dbReference type="SMART" id="SM00460">
    <property type="entry name" value="TGc"/>
    <property type="match status" value="1"/>
</dbReference>
<evidence type="ECO:0000313" key="4">
    <source>
        <dbReference type="Proteomes" id="UP000037716"/>
    </source>
</evidence>
<dbReference type="Gene3D" id="3.10.620.30">
    <property type="match status" value="1"/>
</dbReference>
<proteinExistence type="predicted"/>
<dbReference type="PATRIC" id="fig|1300348.6.peg.498"/>
<dbReference type="SUPFAM" id="SSF54001">
    <property type="entry name" value="Cysteine proteinases"/>
    <property type="match status" value="1"/>
</dbReference>
<dbReference type="Pfam" id="PF01841">
    <property type="entry name" value="Transglut_core"/>
    <property type="match status" value="1"/>
</dbReference>
<evidence type="ECO:0000313" key="2">
    <source>
        <dbReference type="EMBL" id="KOY50940.1"/>
    </source>
</evidence>
<dbReference type="Proteomes" id="UP000183071">
    <property type="component" value="Unassembled WGS sequence"/>
</dbReference>
<evidence type="ECO:0000313" key="3">
    <source>
        <dbReference type="EMBL" id="SEE22363.1"/>
    </source>
</evidence>
<evidence type="ECO:0000259" key="1">
    <source>
        <dbReference type="SMART" id="SM00460"/>
    </source>
</evidence>
<name>A0A0N0UN97_9FLAO</name>
<evidence type="ECO:0000313" key="5">
    <source>
        <dbReference type="Proteomes" id="UP000183071"/>
    </source>
</evidence>
<dbReference type="STRING" id="1300348.I602_500"/>
<accession>A0A0N0UN97</accession>
<organism evidence="2 4">
    <name type="scientific">Polaribacter dokdonensis DSW-5</name>
    <dbReference type="NCBI Taxonomy" id="1300348"/>
    <lineage>
        <taxon>Bacteria</taxon>
        <taxon>Pseudomonadati</taxon>
        <taxon>Bacteroidota</taxon>
        <taxon>Flavobacteriia</taxon>
        <taxon>Flavobacteriales</taxon>
        <taxon>Flavobacteriaceae</taxon>
    </lineage>
</organism>
<sequence length="319" mass="37300">MKQLVLFFLFTSLNIFSQEFIKVDAKVLEYPRFSTVELLASQIENDFSTDKDKARAAFFWLAKNIRYNLKEYYNPRQRSYRFSYATEAEKIAKYQNLVDNLVKTTFRSKTGVCEEYAQSFKKICDLLHIEAEVIKGNVRNAAAEIGEILNTTNHAWNAVKFDDEWLILDATWAAGYEYNGKWIRDFNDYFYDIPKDKILKSHYPEASIWMLRFGRMTVDEFYNQPIYSNTFLGLEAELIAPKTGTIELENKDFIELKFKNLADSLLLFYVFKGSNKANKPEISTEGKITTLKIPNPKRNTDLVLYINKVDALHFKVKMI</sequence>
<protein>
    <submittedName>
        <fullName evidence="2 3">Transglutaminase</fullName>
    </submittedName>
</protein>
<dbReference type="InterPro" id="IPR038765">
    <property type="entry name" value="Papain-like_cys_pep_sf"/>
</dbReference>
<reference evidence="3 5" key="2">
    <citation type="submission" date="2016-10" db="EMBL/GenBank/DDBJ databases">
        <authorList>
            <person name="Varghese N."/>
            <person name="Submissions S."/>
        </authorList>
    </citation>
    <scope>NUCLEOTIDE SEQUENCE [LARGE SCALE GENOMIC DNA]</scope>
    <source>
        <strain evidence="3 5">DSW-5</strain>
    </source>
</reference>
<dbReference type="EMBL" id="FNUE01000001">
    <property type="protein sequence ID" value="SEE22363.1"/>
    <property type="molecule type" value="Genomic_DNA"/>
</dbReference>
<dbReference type="AlphaFoldDB" id="A0A0N0UN97"/>
<dbReference type="GO" id="GO:0005737">
    <property type="term" value="C:cytoplasm"/>
    <property type="evidence" value="ECO:0007669"/>
    <property type="project" value="TreeGrafter"/>
</dbReference>
<dbReference type="InterPro" id="IPR002931">
    <property type="entry name" value="Transglutaminase-like"/>
</dbReference>
<reference evidence="2 4" key="1">
    <citation type="submission" date="2015-07" db="EMBL/GenBank/DDBJ databases">
        <title>Genome of Polaribacter dokdonenesis DSW-5, isolated from seawater off Dokdo in Korea.</title>
        <authorList>
            <person name="Yoon K."/>
            <person name="Song J.Y."/>
            <person name="Kim J.F."/>
        </authorList>
    </citation>
    <scope>NUCLEOTIDE SEQUENCE [LARGE SCALE GENOMIC DNA]</scope>
    <source>
        <strain evidence="2 4">DSW-5</strain>
    </source>
</reference>